<reference evidence="1 2" key="1">
    <citation type="submission" date="2017-11" db="EMBL/GenBank/DDBJ databases">
        <title>Isolation and Characterization of Family Methanocellaceae Species from Potential Methane Hydrate Area Offshore Southwestern Taiwan.</title>
        <authorList>
            <person name="Zhang W.-L."/>
            <person name="Chen W.-C."/>
            <person name="Lai M.-C."/>
            <person name="Chen S.-C."/>
        </authorList>
    </citation>
    <scope>NUCLEOTIDE SEQUENCE [LARGE SCALE GENOMIC DNA]</scope>
    <source>
        <strain evidence="1 2">CWC-04</strain>
    </source>
</reference>
<name>A0AAP2RE79_9EURY</name>
<dbReference type="Proteomes" id="UP001320159">
    <property type="component" value="Unassembled WGS sequence"/>
</dbReference>
<sequence>MIIGFTINKIESARHVPLEELSKYKNINVNYDLNLRNLSVVKSPAVPEKVLRVEYTVTINYLNPSIGYIRFEGYCDHAGGDAEKAFKDWESGKADTGIQNEVANNMMVRITPLAMLLSQNLNLPPAVPVPVINFQKPEAGGAKDDKFDFYHA</sequence>
<protein>
    <recommendedName>
        <fullName evidence="3">Preprotein translocase subunit SecB</fullName>
    </recommendedName>
</protein>
<dbReference type="AlphaFoldDB" id="A0AAP2RE79"/>
<comment type="caution">
    <text evidence="1">The sequence shown here is derived from an EMBL/GenBank/DDBJ whole genome shotgun (WGS) entry which is preliminary data.</text>
</comment>
<organism evidence="1 2">
    <name type="scientific">Methanooceanicella nereidis</name>
    <dbReference type="NCBI Taxonomy" id="2052831"/>
    <lineage>
        <taxon>Archaea</taxon>
        <taxon>Methanobacteriati</taxon>
        <taxon>Methanobacteriota</taxon>
        <taxon>Stenosarchaea group</taxon>
        <taxon>Methanomicrobia</taxon>
        <taxon>Methanocellales</taxon>
        <taxon>Methanocellaceae</taxon>
        <taxon>Methanooceanicella</taxon>
    </lineage>
</organism>
<accession>A0AAP2RE79</accession>
<evidence type="ECO:0008006" key="3">
    <source>
        <dbReference type="Google" id="ProtNLM"/>
    </source>
</evidence>
<gene>
    <name evidence="1" type="ORF">CUJ83_11685</name>
</gene>
<proteinExistence type="predicted"/>
<dbReference type="EMBL" id="PGCK01000010">
    <property type="protein sequence ID" value="MCD1295658.1"/>
    <property type="molecule type" value="Genomic_DNA"/>
</dbReference>
<evidence type="ECO:0000313" key="2">
    <source>
        <dbReference type="Proteomes" id="UP001320159"/>
    </source>
</evidence>
<keyword evidence="2" id="KW-1185">Reference proteome</keyword>
<evidence type="ECO:0000313" key="1">
    <source>
        <dbReference type="EMBL" id="MCD1295658.1"/>
    </source>
</evidence>